<dbReference type="AlphaFoldDB" id="A0AAW1UDN5"/>
<gene>
    <name evidence="1" type="ORF">WA026_017761</name>
</gene>
<dbReference type="Proteomes" id="UP001431783">
    <property type="component" value="Unassembled WGS sequence"/>
</dbReference>
<comment type="caution">
    <text evidence="1">The sequence shown here is derived from an EMBL/GenBank/DDBJ whole genome shotgun (WGS) entry which is preliminary data.</text>
</comment>
<keyword evidence="2" id="KW-1185">Reference proteome</keyword>
<name>A0AAW1UDN5_9CUCU</name>
<dbReference type="EMBL" id="JARQZJ010000041">
    <property type="protein sequence ID" value="KAK9877364.1"/>
    <property type="molecule type" value="Genomic_DNA"/>
</dbReference>
<evidence type="ECO:0000313" key="2">
    <source>
        <dbReference type="Proteomes" id="UP001431783"/>
    </source>
</evidence>
<evidence type="ECO:0000313" key="1">
    <source>
        <dbReference type="EMBL" id="KAK9877364.1"/>
    </source>
</evidence>
<proteinExistence type="predicted"/>
<accession>A0AAW1UDN5</accession>
<sequence length="151" mass="16933">MFDSREGYFEQNVAELEFLNNLLEENLSLSSDSRRDNSNDHNTVKSFATVVGSKSESYVSSALNSLNMRGGSGFAILHSLRDPNEINRLSFSVFTPKENCSEMAGFYGSRRFNNDLNFSSFVSNKYEVRNLIPALKAAACGYDNVSLRMLQ</sequence>
<protein>
    <submittedName>
        <fullName evidence="1">Uncharacterized protein</fullName>
    </submittedName>
</protein>
<reference evidence="1 2" key="1">
    <citation type="submission" date="2023-03" db="EMBL/GenBank/DDBJ databases">
        <title>Genome insight into feeding habits of ladybird beetles.</title>
        <authorList>
            <person name="Li H.-S."/>
            <person name="Huang Y.-H."/>
            <person name="Pang H."/>
        </authorList>
    </citation>
    <scope>NUCLEOTIDE SEQUENCE [LARGE SCALE GENOMIC DNA]</scope>
    <source>
        <strain evidence="1">SYSU_2023b</strain>
        <tissue evidence="1">Whole body</tissue>
    </source>
</reference>
<organism evidence="1 2">
    <name type="scientific">Henosepilachna vigintioctopunctata</name>
    <dbReference type="NCBI Taxonomy" id="420089"/>
    <lineage>
        <taxon>Eukaryota</taxon>
        <taxon>Metazoa</taxon>
        <taxon>Ecdysozoa</taxon>
        <taxon>Arthropoda</taxon>
        <taxon>Hexapoda</taxon>
        <taxon>Insecta</taxon>
        <taxon>Pterygota</taxon>
        <taxon>Neoptera</taxon>
        <taxon>Endopterygota</taxon>
        <taxon>Coleoptera</taxon>
        <taxon>Polyphaga</taxon>
        <taxon>Cucujiformia</taxon>
        <taxon>Coccinelloidea</taxon>
        <taxon>Coccinellidae</taxon>
        <taxon>Epilachninae</taxon>
        <taxon>Epilachnini</taxon>
        <taxon>Henosepilachna</taxon>
    </lineage>
</organism>